<evidence type="ECO:0000256" key="1">
    <source>
        <dbReference type="ARBA" id="ARBA00022485"/>
    </source>
</evidence>
<keyword evidence="2" id="KW-0349">Heme</keyword>
<name>A0ABQ0APA2_9RHOB</name>
<dbReference type="Proteomes" id="UP001441944">
    <property type="component" value="Unassembled WGS sequence"/>
</dbReference>
<comment type="caution">
    <text evidence="9">The sequence shown here is derived from an EMBL/GenBank/DDBJ whole genome shotgun (WGS) entry which is preliminary data.</text>
</comment>
<dbReference type="NCBIfam" id="TIGR02435">
    <property type="entry name" value="CobG"/>
    <property type="match status" value="1"/>
</dbReference>
<feature type="region of interest" description="Disordered" evidence="7">
    <location>
        <begin position="214"/>
        <end position="235"/>
    </location>
</feature>
<feature type="compositionally biased region" description="Low complexity" evidence="7">
    <location>
        <begin position="214"/>
        <end position="230"/>
    </location>
</feature>
<evidence type="ECO:0000256" key="3">
    <source>
        <dbReference type="ARBA" id="ARBA00022723"/>
    </source>
</evidence>
<keyword evidence="1" id="KW-0004">4Fe-4S</keyword>
<dbReference type="PANTHER" id="PTHR32439">
    <property type="entry name" value="FERREDOXIN--NITRITE REDUCTASE, CHLOROPLASTIC"/>
    <property type="match status" value="1"/>
</dbReference>
<gene>
    <name evidence="9" type="primary">cobG</name>
    <name evidence="9" type="ORF">NBRC116598_31450</name>
</gene>
<dbReference type="InterPro" id="IPR012798">
    <property type="entry name" value="Cbl_synth_CobG-like"/>
</dbReference>
<dbReference type="Gene3D" id="3.30.413.10">
    <property type="entry name" value="Sulfite Reductase Hemoprotein, domain 1"/>
    <property type="match status" value="2"/>
</dbReference>
<organism evidence="9 10">
    <name type="scientific">Pseudophaeobacter arcticus</name>
    <dbReference type="NCBI Taxonomy" id="385492"/>
    <lineage>
        <taxon>Bacteria</taxon>
        <taxon>Pseudomonadati</taxon>
        <taxon>Pseudomonadota</taxon>
        <taxon>Alphaproteobacteria</taxon>
        <taxon>Rhodobacterales</taxon>
        <taxon>Paracoccaceae</taxon>
        <taxon>Pseudophaeobacter</taxon>
    </lineage>
</organism>
<dbReference type="InterPro" id="IPR036136">
    <property type="entry name" value="Nit/Sulf_reduc_fer-like_dom_sf"/>
</dbReference>
<feature type="domain" description="Nitrite/Sulfite reductase ferredoxin-like" evidence="8">
    <location>
        <begin position="22"/>
        <end position="87"/>
    </location>
</feature>
<keyword evidence="6" id="KW-0411">Iron-sulfur</keyword>
<proteinExistence type="predicted"/>
<dbReference type="EMBL" id="BAABWU010000014">
    <property type="protein sequence ID" value="GAA6197700.1"/>
    <property type="molecule type" value="Genomic_DNA"/>
</dbReference>
<dbReference type="Gene3D" id="3.90.480.10">
    <property type="entry name" value="Sulfite Reductase Hemoprotein,Domain 2"/>
    <property type="match status" value="1"/>
</dbReference>
<dbReference type="RefSeq" id="WP_353401426.1">
    <property type="nucleotide sequence ID" value="NZ_BAABWU010000014.1"/>
</dbReference>
<keyword evidence="10" id="KW-1185">Reference proteome</keyword>
<dbReference type="SUPFAM" id="SSF55124">
    <property type="entry name" value="Nitrite/Sulfite reductase N-terminal domain-like"/>
    <property type="match status" value="2"/>
</dbReference>
<dbReference type="InterPro" id="IPR051329">
    <property type="entry name" value="NIR_SIR_4Fe-4S"/>
</dbReference>
<accession>A0ABQ0APA2</accession>
<reference evidence="9 10" key="1">
    <citation type="submission" date="2024-04" db="EMBL/GenBank/DDBJ databases">
        <title>Draft genome sequence of Pseudophaeobacter arcticus NBRC 116598.</title>
        <authorList>
            <person name="Miyakawa T."/>
            <person name="Kusuya Y."/>
            <person name="Miura T."/>
        </authorList>
    </citation>
    <scope>NUCLEOTIDE SEQUENCE [LARGE SCALE GENOMIC DNA]</scope>
    <source>
        <strain evidence="9 10">SU-CL00105</strain>
    </source>
</reference>
<dbReference type="SUPFAM" id="SSF56014">
    <property type="entry name" value="Nitrite and sulphite reductase 4Fe-4S domain-like"/>
    <property type="match status" value="1"/>
</dbReference>
<evidence type="ECO:0000256" key="5">
    <source>
        <dbReference type="ARBA" id="ARBA00023004"/>
    </source>
</evidence>
<dbReference type="InterPro" id="IPR045854">
    <property type="entry name" value="NO2/SO3_Rdtase_4Fe4S_sf"/>
</dbReference>
<dbReference type="Pfam" id="PF03460">
    <property type="entry name" value="NIR_SIR_ferr"/>
    <property type="match status" value="1"/>
</dbReference>
<sequence>MSRSSSSPAPKVYGWCPGALRPMMSGDGLVVRIRAPLGRLSQAQARAIAGLSQQHGNGLIDLSARANLQLRGISDQSHAAVMAGLQDMGLLDRDATTESRRNILLSPFWQPGDANHTIARSLERALKAAEDLLLPGKFGFVVDAGPEPQLQSCAADIRIERSGDKLLVVADGAQTGCPVEVETAAEAALDLARWFLDQGGASMGRGRMRALIARRAAPASHSSPRSSSAPEPSPGMTAFGPLVALEFGQITAEAFARLADHGPLRLTPWRMILVEGAPELATLPGVILDETDPRLQVRVCTGAPGCLQALSPTRDLARDLAPFVPKGQVLHISGCAKGCAHPGPAPLALTATATDTFDLIHHGKASDQPSIKTLSASALRTAPKILTEGS</sequence>
<protein>
    <submittedName>
        <fullName evidence="9">Precorrin-3B synthase</fullName>
    </submittedName>
</protein>
<keyword evidence="5" id="KW-0408">Iron</keyword>
<dbReference type="PANTHER" id="PTHR32439:SF9">
    <property type="entry name" value="BLR3264 PROTEIN"/>
    <property type="match status" value="1"/>
</dbReference>
<evidence type="ECO:0000256" key="6">
    <source>
        <dbReference type="ARBA" id="ARBA00023014"/>
    </source>
</evidence>
<evidence type="ECO:0000259" key="8">
    <source>
        <dbReference type="Pfam" id="PF03460"/>
    </source>
</evidence>
<keyword evidence="4" id="KW-0560">Oxidoreductase</keyword>
<keyword evidence="3" id="KW-0479">Metal-binding</keyword>
<evidence type="ECO:0000256" key="7">
    <source>
        <dbReference type="SAM" id="MobiDB-lite"/>
    </source>
</evidence>
<evidence type="ECO:0000256" key="4">
    <source>
        <dbReference type="ARBA" id="ARBA00023002"/>
    </source>
</evidence>
<evidence type="ECO:0000313" key="10">
    <source>
        <dbReference type="Proteomes" id="UP001441944"/>
    </source>
</evidence>
<dbReference type="InterPro" id="IPR005117">
    <property type="entry name" value="NiRdtase/SiRdtase_haem-b_fer"/>
</dbReference>
<evidence type="ECO:0000313" key="9">
    <source>
        <dbReference type="EMBL" id="GAA6197700.1"/>
    </source>
</evidence>
<evidence type="ECO:0000256" key="2">
    <source>
        <dbReference type="ARBA" id="ARBA00022617"/>
    </source>
</evidence>